<gene>
    <name evidence="9" type="ORF">D3Z33_10355</name>
</gene>
<comment type="caution">
    <text evidence="9">The sequence shown here is derived from an EMBL/GenBank/DDBJ whole genome shotgun (WGS) entry which is preliminary data.</text>
</comment>
<dbReference type="PROSITE" id="PS50928">
    <property type="entry name" value="ABC_TM1"/>
    <property type="match status" value="1"/>
</dbReference>
<evidence type="ECO:0000256" key="1">
    <source>
        <dbReference type="ARBA" id="ARBA00004651"/>
    </source>
</evidence>
<keyword evidence="6 7" id="KW-0472">Membrane</keyword>
<sequence length="279" mass="30683">MYIKLMKGLKNQVFSNKLGKFAFFIIITFTVISIFAFLSPYDPNEIDMASRFTSPNIKNIFGTDIMGRDYFTRILYGGRISLSVGFLSMLISTIIGTIVGSISGYFEGRIDSFLMRTVDILMSIPSFFIILILNAYLKPSMGIIISVIGLLGWMTTARLVRAETLSIKSSEYVLYAKSLGISNFKIIKKHIIPNVLPTIIVAATLSIASAILIESSLSFLGMGVQAPDASWGSMLSNSQGYIDEAPYLGVFPGIFILLTVLSFNILGDVIRNTLDSRGE</sequence>
<dbReference type="Gene3D" id="1.10.3720.10">
    <property type="entry name" value="MetI-like"/>
    <property type="match status" value="1"/>
</dbReference>
<keyword evidence="10" id="KW-1185">Reference proteome</keyword>
<accession>A0A845QYL9</accession>
<dbReference type="InterPro" id="IPR035906">
    <property type="entry name" value="MetI-like_sf"/>
</dbReference>
<dbReference type="EMBL" id="QXXA01000011">
    <property type="protein sequence ID" value="NBI07250.1"/>
    <property type="molecule type" value="Genomic_DNA"/>
</dbReference>
<dbReference type="Pfam" id="PF00528">
    <property type="entry name" value="BPD_transp_1"/>
    <property type="match status" value="1"/>
</dbReference>
<dbReference type="Proteomes" id="UP000467132">
    <property type="component" value="Unassembled WGS sequence"/>
</dbReference>
<dbReference type="OrthoDB" id="9783218at2"/>
<dbReference type="Pfam" id="PF12911">
    <property type="entry name" value="OppC_N"/>
    <property type="match status" value="1"/>
</dbReference>
<feature type="transmembrane region" description="Helical" evidence="7">
    <location>
        <begin position="118"/>
        <end position="137"/>
    </location>
</feature>
<proteinExistence type="inferred from homology"/>
<evidence type="ECO:0000256" key="4">
    <source>
        <dbReference type="ARBA" id="ARBA00022692"/>
    </source>
</evidence>
<evidence type="ECO:0000256" key="7">
    <source>
        <dbReference type="RuleBase" id="RU363032"/>
    </source>
</evidence>
<dbReference type="PANTHER" id="PTHR43386:SF1">
    <property type="entry name" value="D,D-DIPEPTIDE TRANSPORT SYSTEM PERMEASE PROTEIN DDPC-RELATED"/>
    <property type="match status" value="1"/>
</dbReference>
<feature type="transmembrane region" description="Helical" evidence="7">
    <location>
        <begin position="21"/>
        <end position="41"/>
    </location>
</feature>
<dbReference type="InterPro" id="IPR000515">
    <property type="entry name" value="MetI-like"/>
</dbReference>
<dbReference type="InterPro" id="IPR050366">
    <property type="entry name" value="BP-dependent_transpt_permease"/>
</dbReference>
<keyword evidence="2 7" id="KW-0813">Transport</keyword>
<evidence type="ECO:0000313" key="10">
    <source>
        <dbReference type="Proteomes" id="UP000467132"/>
    </source>
</evidence>
<feature type="domain" description="ABC transmembrane type-1" evidence="8">
    <location>
        <begin position="78"/>
        <end position="267"/>
    </location>
</feature>
<dbReference type="InterPro" id="IPR025966">
    <property type="entry name" value="OppC_N"/>
</dbReference>
<name>A0A845QYL9_9CLOT</name>
<dbReference type="AlphaFoldDB" id="A0A845QYL9"/>
<feature type="transmembrane region" description="Helical" evidence="7">
    <location>
        <begin position="191"/>
        <end position="213"/>
    </location>
</feature>
<evidence type="ECO:0000256" key="3">
    <source>
        <dbReference type="ARBA" id="ARBA00022475"/>
    </source>
</evidence>
<dbReference type="GO" id="GO:0055085">
    <property type="term" value="P:transmembrane transport"/>
    <property type="evidence" value="ECO:0007669"/>
    <property type="project" value="InterPro"/>
</dbReference>
<reference evidence="9 10" key="1">
    <citation type="submission" date="2018-08" db="EMBL/GenBank/DDBJ databases">
        <title>Murine metabolic-syndrome-specific gut microbial biobank.</title>
        <authorList>
            <person name="Liu C."/>
        </authorList>
    </citation>
    <scope>NUCLEOTIDE SEQUENCE [LARGE SCALE GENOMIC DNA]</scope>
    <source>
        <strain evidence="9 10">583</strain>
    </source>
</reference>
<dbReference type="CDD" id="cd06261">
    <property type="entry name" value="TM_PBP2"/>
    <property type="match status" value="1"/>
</dbReference>
<keyword evidence="5 7" id="KW-1133">Transmembrane helix</keyword>
<feature type="transmembrane region" description="Helical" evidence="7">
    <location>
        <begin position="143"/>
        <end position="160"/>
    </location>
</feature>
<keyword evidence="4 7" id="KW-0812">Transmembrane</keyword>
<organism evidence="9 10">
    <name type="scientific">Senegalia massiliensis</name>
    <dbReference type="NCBI Taxonomy" id="1720316"/>
    <lineage>
        <taxon>Bacteria</taxon>
        <taxon>Bacillati</taxon>
        <taxon>Bacillota</taxon>
        <taxon>Clostridia</taxon>
        <taxon>Eubacteriales</taxon>
        <taxon>Clostridiaceae</taxon>
        <taxon>Senegalia</taxon>
    </lineage>
</organism>
<comment type="subcellular location">
    <subcellularLocation>
        <location evidence="1 7">Cell membrane</location>
        <topology evidence="1 7">Multi-pass membrane protein</topology>
    </subcellularLocation>
</comment>
<protein>
    <submittedName>
        <fullName evidence="9">ABC transporter permease</fullName>
    </submittedName>
</protein>
<keyword evidence="3" id="KW-1003">Cell membrane</keyword>
<feature type="transmembrane region" description="Helical" evidence="7">
    <location>
        <begin position="245"/>
        <end position="267"/>
    </location>
</feature>
<dbReference type="PANTHER" id="PTHR43386">
    <property type="entry name" value="OLIGOPEPTIDE TRANSPORT SYSTEM PERMEASE PROTEIN APPC"/>
    <property type="match status" value="1"/>
</dbReference>
<dbReference type="SUPFAM" id="SSF161098">
    <property type="entry name" value="MetI-like"/>
    <property type="match status" value="1"/>
</dbReference>
<evidence type="ECO:0000256" key="6">
    <source>
        <dbReference type="ARBA" id="ARBA00023136"/>
    </source>
</evidence>
<evidence type="ECO:0000259" key="8">
    <source>
        <dbReference type="PROSITE" id="PS50928"/>
    </source>
</evidence>
<evidence type="ECO:0000256" key="2">
    <source>
        <dbReference type="ARBA" id="ARBA00022448"/>
    </source>
</evidence>
<evidence type="ECO:0000313" key="9">
    <source>
        <dbReference type="EMBL" id="NBI07250.1"/>
    </source>
</evidence>
<dbReference type="GO" id="GO:0005886">
    <property type="term" value="C:plasma membrane"/>
    <property type="evidence" value="ECO:0007669"/>
    <property type="project" value="UniProtKB-SubCell"/>
</dbReference>
<evidence type="ECO:0000256" key="5">
    <source>
        <dbReference type="ARBA" id="ARBA00022989"/>
    </source>
</evidence>
<feature type="transmembrane region" description="Helical" evidence="7">
    <location>
        <begin position="80"/>
        <end position="106"/>
    </location>
</feature>
<comment type="similarity">
    <text evidence="7">Belongs to the binding-protein-dependent transport system permease family.</text>
</comment>